<evidence type="ECO:0000256" key="3">
    <source>
        <dbReference type="ARBA" id="ARBA00022722"/>
    </source>
</evidence>
<keyword evidence="3" id="KW-0540">Nuclease</keyword>
<comment type="similarity">
    <text evidence="1">Belongs to the HicA mRNA interferase family.</text>
</comment>
<dbReference type="InterPro" id="IPR012933">
    <property type="entry name" value="HicA_mRNA_interferase"/>
</dbReference>
<dbReference type="RefSeq" id="WP_125136472.1">
    <property type="nucleotide sequence ID" value="NZ_LR130778.1"/>
</dbReference>
<evidence type="ECO:0000256" key="7">
    <source>
        <dbReference type="ARBA" id="ARBA00023016"/>
    </source>
</evidence>
<evidence type="ECO:0000313" key="8">
    <source>
        <dbReference type="EMBL" id="VDN47077.1"/>
    </source>
</evidence>
<dbReference type="AlphaFoldDB" id="A0A3P7PSM3"/>
<evidence type="ECO:0000256" key="4">
    <source>
        <dbReference type="ARBA" id="ARBA00022759"/>
    </source>
</evidence>
<evidence type="ECO:0000313" key="9">
    <source>
        <dbReference type="Proteomes" id="UP000279029"/>
    </source>
</evidence>
<gene>
    <name evidence="8" type="ORF">PATL70BA_1199</name>
</gene>
<proteinExistence type="inferred from homology"/>
<dbReference type="SUPFAM" id="SSF54786">
    <property type="entry name" value="YcfA/nrd intein domain"/>
    <property type="match status" value="1"/>
</dbReference>
<dbReference type="Gene3D" id="3.30.920.30">
    <property type="entry name" value="Hypothetical protein"/>
    <property type="match status" value="1"/>
</dbReference>
<dbReference type="Proteomes" id="UP000279029">
    <property type="component" value="Chromosome"/>
</dbReference>
<dbReference type="EMBL" id="LR130778">
    <property type="protein sequence ID" value="VDN47077.1"/>
    <property type="molecule type" value="Genomic_DNA"/>
</dbReference>
<dbReference type="Pfam" id="PF07927">
    <property type="entry name" value="HicA_toxin"/>
    <property type="match status" value="1"/>
</dbReference>
<keyword evidence="6" id="KW-0694">RNA-binding</keyword>
<dbReference type="GO" id="GO:0016787">
    <property type="term" value="F:hydrolase activity"/>
    <property type="evidence" value="ECO:0007669"/>
    <property type="project" value="UniProtKB-KW"/>
</dbReference>
<protein>
    <recommendedName>
        <fullName evidence="10">Toxin HicA</fullName>
    </recommendedName>
</protein>
<dbReference type="PANTHER" id="PTHR34873">
    <property type="entry name" value="SSR1766 PROTEIN"/>
    <property type="match status" value="1"/>
</dbReference>
<dbReference type="GO" id="GO:0004519">
    <property type="term" value="F:endonuclease activity"/>
    <property type="evidence" value="ECO:0007669"/>
    <property type="project" value="UniProtKB-KW"/>
</dbReference>
<dbReference type="InterPro" id="IPR038570">
    <property type="entry name" value="HicA_sf"/>
</dbReference>
<keyword evidence="9" id="KW-1185">Reference proteome</keyword>
<sequence>MGSKYPILTPKEIIKALSKIGFEKVSQKGSHAKYKNDSIPQRVLIIPMHSEIAKGTLKSILEQANISLEDFIKLL</sequence>
<evidence type="ECO:0000256" key="1">
    <source>
        <dbReference type="ARBA" id="ARBA00006620"/>
    </source>
</evidence>
<organism evidence="8 9">
    <name type="scientific">Petrocella atlantisensis</name>
    <dbReference type="NCBI Taxonomy" id="2173034"/>
    <lineage>
        <taxon>Bacteria</taxon>
        <taxon>Bacillati</taxon>
        <taxon>Bacillota</taxon>
        <taxon>Clostridia</taxon>
        <taxon>Lachnospirales</taxon>
        <taxon>Vallitaleaceae</taxon>
        <taxon>Petrocella</taxon>
    </lineage>
</organism>
<dbReference type="OrthoDB" id="286048at2"/>
<name>A0A3P7PSM3_9FIRM</name>
<keyword evidence="2" id="KW-1277">Toxin-antitoxin system</keyword>
<keyword evidence="5" id="KW-0378">Hydrolase</keyword>
<reference evidence="8 9" key="1">
    <citation type="submission" date="2018-09" db="EMBL/GenBank/DDBJ databases">
        <authorList>
            <person name="Postec A."/>
        </authorList>
    </citation>
    <scope>NUCLEOTIDE SEQUENCE [LARGE SCALE GENOMIC DNA]</scope>
    <source>
        <strain evidence="8">70B-A</strain>
    </source>
</reference>
<dbReference type="PANTHER" id="PTHR34873:SF3">
    <property type="entry name" value="ADDICTION MODULE TOXIN, HICA FAMILY"/>
    <property type="match status" value="1"/>
</dbReference>
<keyword evidence="7" id="KW-0346">Stress response</keyword>
<accession>A0A3P7PSM3</accession>
<evidence type="ECO:0000256" key="2">
    <source>
        <dbReference type="ARBA" id="ARBA00022649"/>
    </source>
</evidence>
<evidence type="ECO:0000256" key="5">
    <source>
        <dbReference type="ARBA" id="ARBA00022801"/>
    </source>
</evidence>
<evidence type="ECO:0000256" key="6">
    <source>
        <dbReference type="ARBA" id="ARBA00022884"/>
    </source>
</evidence>
<dbReference type="GO" id="GO:0003729">
    <property type="term" value="F:mRNA binding"/>
    <property type="evidence" value="ECO:0007669"/>
    <property type="project" value="InterPro"/>
</dbReference>
<keyword evidence="4" id="KW-0255">Endonuclease</keyword>
<dbReference type="KEGG" id="cbar:PATL70BA_1199"/>
<evidence type="ECO:0008006" key="10">
    <source>
        <dbReference type="Google" id="ProtNLM"/>
    </source>
</evidence>